<gene>
    <name evidence="3" type="ORF">COV49_02425</name>
</gene>
<dbReference type="InterPro" id="IPR051479">
    <property type="entry name" value="PorB-like"/>
</dbReference>
<dbReference type="EMBL" id="PCWW01000039">
    <property type="protein sequence ID" value="PIR13398.1"/>
    <property type="molecule type" value="Genomic_DNA"/>
</dbReference>
<dbReference type="PANTHER" id="PTHR42897">
    <property type="entry name" value="PYRUVATE SYNTHASE SUBUNIT PORB"/>
    <property type="match status" value="1"/>
</dbReference>
<dbReference type="GO" id="GO:0016491">
    <property type="term" value="F:oxidoreductase activity"/>
    <property type="evidence" value="ECO:0007669"/>
    <property type="project" value="UniProtKB-KW"/>
</dbReference>
<comment type="caution">
    <text evidence="3">The sequence shown here is derived from an EMBL/GenBank/DDBJ whole genome shotgun (WGS) entry which is preliminary data.</text>
</comment>
<dbReference type="CDD" id="cd03376">
    <property type="entry name" value="TPP_PFOR_porB_like"/>
    <property type="match status" value="1"/>
</dbReference>
<dbReference type="Proteomes" id="UP000230869">
    <property type="component" value="Unassembled WGS sequence"/>
</dbReference>
<dbReference type="Pfam" id="PF02775">
    <property type="entry name" value="TPP_enzyme_C"/>
    <property type="match status" value="1"/>
</dbReference>
<dbReference type="InterPro" id="IPR029061">
    <property type="entry name" value="THDP-binding"/>
</dbReference>
<dbReference type="Gene3D" id="3.40.50.970">
    <property type="match status" value="2"/>
</dbReference>
<reference evidence="3 4" key="1">
    <citation type="submission" date="2017-09" db="EMBL/GenBank/DDBJ databases">
        <title>Depth-based differentiation of microbial function through sediment-hosted aquifers and enrichment of novel symbionts in the deep terrestrial subsurface.</title>
        <authorList>
            <person name="Probst A.J."/>
            <person name="Ladd B."/>
            <person name="Jarett J.K."/>
            <person name="Geller-Mcgrath D.E."/>
            <person name="Sieber C.M."/>
            <person name="Emerson J.B."/>
            <person name="Anantharaman K."/>
            <person name="Thomas B.C."/>
            <person name="Malmstrom R."/>
            <person name="Stieglmeier M."/>
            <person name="Klingl A."/>
            <person name="Woyke T."/>
            <person name="Ryan C.M."/>
            <person name="Banfield J.F."/>
        </authorList>
    </citation>
    <scope>NUCLEOTIDE SEQUENCE [LARGE SCALE GENOMIC DNA]</scope>
    <source>
        <strain evidence="3">CG11_big_fil_rev_8_21_14_0_20_39_10</strain>
    </source>
</reference>
<sequence>MSKSINAKIKDKKFLLAPGHRACAGCGQMVAARAVVEALGPDVIIANATGCLEVTTTPYPESAWGMPWIHSLFENASAIASGVRAAIDYKIKFPLLTKERGRVRSTKVVAQGGDGGTFDIGFGLISGMWERGEDIMYVCYDNEAYANTGIQASGATPWAANTTTTPAGAGKTMDAIGSHQRKKDMIAIALAHGLPYVAQTTAGYPEDIKRKIKKAREIKGPSYVQILVPCIPGWGIKPGQAVKLGKLAAQTGLYPVLEYENGKLINAMKVPQKKVVVDEYLQLQARFKHLFGKDKRGKEQIKIIQRLADKNIEKYGL</sequence>
<feature type="domain" description="Thiamine pyrophosphate enzyme TPP-binding" evidence="2">
    <location>
        <begin position="49"/>
        <end position="226"/>
    </location>
</feature>
<evidence type="ECO:0000313" key="3">
    <source>
        <dbReference type="EMBL" id="PIR13398.1"/>
    </source>
</evidence>
<dbReference type="PANTHER" id="PTHR42897:SF2">
    <property type="entry name" value="PYRUVATE SYNTHASE SUBUNIT PORB"/>
    <property type="match status" value="1"/>
</dbReference>
<keyword evidence="3" id="KW-0670">Pyruvate</keyword>
<name>A0A2M6K919_9BACT</name>
<keyword evidence="1" id="KW-0560">Oxidoreductase</keyword>
<dbReference type="AlphaFoldDB" id="A0A2M6K919"/>
<evidence type="ECO:0000259" key="2">
    <source>
        <dbReference type="Pfam" id="PF02775"/>
    </source>
</evidence>
<dbReference type="GO" id="GO:0030976">
    <property type="term" value="F:thiamine pyrophosphate binding"/>
    <property type="evidence" value="ECO:0007669"/>
    <property type="project" value="InterPro"/>
</dbReference>
<dbReference type="InterPro" id="IPR011766">
    <property type="entry name" value="TPP_enzyme_TPP-bd"/>
</dbReference>
<proteinExistence type="predicted"/>
<accession>A0A2M6K919</accession>
<organism evidence="3 4">
    <name type="scientific">Candidatus Falkowbacteria bacterium CG11_big_fil_rev_8_21_14_0_20_39_10</name>
    <dbReference type="NCBI Taxonomy" id="1974570"/>
    <lineage>
        <taxon>Bacteria</taxon>
        <taxon>Candidatus Falkowiibacteriota</taxon>
    </lineage>
</organism>
<evidence type="ECO:0000313" key="4">
    <source>
        <dbReference type="Proteomes" id="UP000230869"/>
    </source>
</evidence>
<dbReference type="SUPFAM" id="SSF52518">
    <property type="entry name" value="Thiamin diphosphate-binding fold (THDP-binding)"/>
    <property type="match status" value="1"/>
</dbReference>
<evidence type="ECO:0000256" key="1">
    <source>
        <dbReference type="ARBA" id="ARBA00023002"/>
    </source>
</evidence>
<protein>
    <submittedName>
        <fullName evidence="3">Pyruvate ferredoxin oxidoreductase</fullName>
    </submittedName>
</protein>